<name>A0ABM6S426_9GAMM</name>
<keyword evidence="4" id="KW-1185">Reference proteome</keyword>
<evidence type="ECO:0000313" key="3">
    <source>
        <dbReference type="EMBL" id="AUY26476.1"/>
    </source>
</evidence>
<evidence type="ECO:0000256" key="2">
    <source>
        <dbReference type="SAM" id="Phobius"/>
    </source>
</evidence>
<dbReference type="InterPro" id="IPR007607">
    <property type="entry name" value="BacA/B"/>
</dbReference>
<dbReference type="EMBL" id="CP026378">
    <property type="protein sequence ID" value="AUY26476.1"/>
    <property type="molecule type" value="Genomic_DNA"/>
</dbReference>
<sequence length="239" mass="26323">MNYNLLWGVWIIWALALLVYCLEWESRWGLLNRLLKIAPTLIISFIILSLLRYLKSDKGLTMFKRKENSPADNYSSLKQETIIPPQPLQENIEKVSSAIVVDKEATIIPASCHITGEVKASGDMKINGTIDGTINAEKTVYVLSQGNVDGEIYAAKVVVDGKVKGVCSSAIVEINASGFMDGTIESDDLSINKSGRFYGISKPLAVMKSPVESKPVVKESSGEKLTVIQQVLDNMQENR</sequence>
<gene>
    <name evidence="3" type="ORF">C2E16_17255</name>
</gene>
<protein>
    <recommendedName>
        <fullName evidence="5">Polymer-forming cytoskeletal protein</fullName>
    </recommendedName>
</protein>
<dbReference type="PANTHER" id="PTHR35024">
    <property type="entry name" value="HYPOTHETICAL CYTOSOLIC PROTEIN"/>
    <property type="match status" value="1"/>
</dbReference>
<dbReference type="PANTHER" id="PTHR35024:SF4">
    <property type="entry name" value="POLYMER-FORMING CYTOSKELETAL PROTEIN"/>
    <property type="match status" value="1"/>
</dbReference>
<organism evidence="3 4">
    <name type="scientific">Mixta calida</name>
    <dbReference type="NCBI Taxonomy" id="665913"/>
    <lineage>
        <taxon>Bacteria</taxon>
        <taxon>Pseudomonadati</taxon>
        <taxon>Pseudomonadota</taxon>
        <taxon>Gammaproteobacteria</taxon>
        <taxon>Enterobacterales</taxon>
        <taxon>Erwiniaceae</taxon>
        <taxon>Mixta</taxon>
    </lineage>
</organism>
<feature type="transmembrane region" description="Helical" evidence="2">
    <location>
        <begin position="37"/>
        <end position="54"/>
    </location>
</feature>
<keyword evidence="2" id="KW-0472">Membrane</keyword>
<reference evidence="3 4" key="1">
    <citation type="submission" date="2018-01" db="EMBL/GenBank/DDBJ databases">
        <title>Complete and assembled Genome of Pantoea calida DSM22759T.</title>
        <authorList>
            <person name="Stevens M.J.A."/>
            <person name="Zurfluh K."/>
            <person name="Stephan R."/>
        </authorList>
    </citation>
    <scope>NUCLEOTIDE SEQUENCE [LARGE SCALE GENOMIC DNA]</scope>
    <source>
        <strain evidence="3 4">DSM 22759</strain>
    </source>
</reference>
<keyword evidence="2" id="KW-1133">Transmembrane helix</keyword>
<proteinExistence type="inferred from homology"/>
<dbReference type="Proteomes" id="UP000237673">
    <property type="component" value="Chromosome"/>
</dbReference>
<keyword evidence="2" id="KW-0812">Transmembrane</keyword>
<dbReference type="Pfam" id="PF04519">
    <property type="entry name" value="Bactofilin"/>
    <property type="match status" value="1"/>
</dbReference>
<comment type="similarity">
    <text evidence="1">Belongs to the bactofilin family.</text>
</comment>
<evidence type="ECO:0000256" key="1">
    <source>
        <dbReference type="ARBA" id="ARBA00044755"/>
    </source>
</evidence>
<evidence type="ECO:0000313" key="4">
    <source>
        <dbReference type="Proteomes" id="UP000237673"/>
    </source>
</evidence>
<accession>A0ABM6S426</accession>
<evidence type="ECO:0008006" key="5">
    <source>
        <dbReference type="Google" id="ProtNLM"/>
    </source>
</evidence>